<evidence type="ECO:0000256" key="1">
    <source>
        <dbReference type="ARBA" id="ARBA00023002"/>
    </source>
</evidence>
<keyword evidence="1" id="KW-0560">Oxidoreductase</keyword>
<evidence type="ECO:0000313" key="4">
    <source>
        <dbReference type="Proteomes" id="UP000603200"/>
    </source>
</evidence>
<comment type="caution">
    <text evidence="3">The sequence shown here is derived from an EMBL/GenBank/DDBJ whole genome shotgun (WGS) entry which is preliminary data.</text>
</comment>
<gene>
    <name evidence="3" type="ORF">Ahu01nite_071740</name>
</gene>
<accession>A0ABQ3ZZP7</accession>
<dbReference type="PRINTS" id="PR00081">
    <property type="entry name" value="GDHRDH"/>
</dbReference>
<dbReference type="SUPFAM" id="SSF51735">
    <property type="entry name" value="NAD(P)-binding Rossmann-fold domains"/>
    <property type="match status" value="1"/>
</dbReference>
<dbReference type="PANTHER" id="PTHR43157">
    <property type="entry name" value="PHOSPHATIDYLINOSITOL-GLYCAN BIOSYNTHESIS CLASS F PROTEIN-RELATED"/>
    <property type="match status" value="1"/>
</dbReference>
<dbReference type="Proteomes" id="UP000603200">
    <property type="component" value="Unassembled WGS sequence"/>
</dbReference>
<dbReference type="Gene3D" id="3.40.50.720">
    <property type="entry name" value="NAD(P)-binding Rossmann-like Domain"/>
    <property type="match status" value="1"/>
</dbReference>
<evidence type="ECO:0000313" key="3">
    <source>
        <dbReference type="EMBL" id="GIE24072.1"/>
    </source>
</evidence>
<dbReference type="Pfam" id="PF00106">
    <property type="entry name" value="adh_short"/>
    <property type="match status" value="1"/>
</dbReference>
<evidence type="ECO:0008006" key="5">
    <source>
        <dbReference type="Google" id="ProtNLM"/>
    </source>
</evidence>
<dbReference type="EMBL" id="BOMN01000102">
    <property type="protein sequence ID" value="GIE24072.1"/>
    <property type="molecule type" value="Genomic_DNA"/>
</dbReference>
<sequence length="287" mass="31050">MTAVVTGASSGVGAAAARRLGALGASVIVVGRSAVRTRDVADEVGGEALPADFTRFSEVRRLADELLTRVPRIDILANNAGLVLADRRMTPDGHEQTIQVNFLSPFLLTSLLRERLSEAPAARIINTSSSFYRFGELNPDDLDGNHRRYTRMRAYNTAKLAGVVHAAELNRRAPRTVTATAFHPGTVRSGFDRGSKLVTAVKASLAGRLVTQSPEEGAEPLVRIATTDQAELRNVFYNRLERESFRHPAVTDAEFGALLWDRAGEITDAPPWPRPPIRTGAGDSAGR</sequence>
<feature type="region of interest" description="Disordered" evidence="2">
    <location>
        <begin position="266"/>
        <end position="287"/>
    </location>
</feature>
<protein>
    <recommendedName>
        <fullName evidence="5">Short-subunit dehydrogenase</fullName>
    </recommendedName>
</protein>
<dbReference type="PANTHER" id="PTHR43157:SF31">
    <property type="entry name" value="PHOSPHATIDYLINOSITOL-GLYCAN BIOSYNTHESIS CLASS F PROTEIN"/>
    <property type="match status" value="1"/>
</dbReference>
<proteinExistence type="predicted"/>
<keyword evidence="4" id="KW-1185">Reference proteome</keyword>
<dbReference type="InterPro" id="IPR002347">
    <property type="entry name" value="SDR_fam"/>
</dbReference>
<dbReference type="InterPro" id="IPR036291">
    <property type="entry name" value="NAD(P)-bd_dom_sf"/>
</dbReference>
<reference evidence="3 4" key="1">
    <citation type="submission" date="2021-01" db="EMBL/GenBank/DDBJ databases">
        <title>Whole genome shotgun sequence of Actinoplanes humidus NBRC 14915.</title>
        <authorList>
            <person name="Komaki H."/>
            <person name="Tamura T."/>
        </authorList>
    </citation>
    <scope>NUCLEOTIDE SEQUENCE [LARGE SCALE GENOMIC DNA]</scope>
    <source>
        <strain evidence="3 4">NBRC 14915</strain>
    </source>
</reference>
<organism evidence="3 4">
    <name type="scientific">Winogradskya humida</name>
    <dbReference type="NCBI Taxonomy" id="113566"/>
    <lineage>
        <taxon>Bacteria</taxon>
        <taxon>Bacillati</taxon>
        <taxon>Actinomycetota</taxon>
        <taxon>Actinomycetes</taxon>
        <taxon>Micromonosporales</taxon>
        <taxon>Micromonosporaceae</taxon>
        <taxon>Winogradskya</taxon>
    </lineage>
</organism>
<name>A0ABQ3ZZP7_9ACTN</name>
<evidence type="ECO:0000256" key="2">
    <source>
        <dbReference type="SAM" id="MobiDB-lite"/>
    </source>
</evidence>